<evidence type="ECO:0000256" key="1">
    <source>
        <dbReference type="SAM" id="MobiDB-lite"/>
    </source>
</evidence>
<organism evidence="2 3">
    <name type="scientific">Pisolithus tinctorius Marx 270</name>
    <dbReference type="NCBI Taxonomy" id="870435"/>
    <lineage>
        <taxon>Eukaryota</taxon>
        <taxon>Fungi</taxon>
        <taxon>Dikarya</taxon>
        <taxon>Basidiomycota</taxon>
        <taxon>Agaricomycotina</taxon>
        <taxon>Agaricomycetes</taxon>
        <taxon>Agaricomycetidae</taxon>
        <taxon>Boletales</taxon>
        <taxon>Sclerodermatineae</taxon>
        <taxon>Pisolithaceae</taxon>
        <taxon>Pisolithus</taxon>
    </lineage>
</organism>
<reference evidence="2 3" key="1">
    <citation type="submission" date="2014-04" db="EMBL/GenBank/DDBJ databases">
        <authorList>
            <consortium name="DOE Joint Genome Institute"/>
            <person name="Kuo A."/>
            <person name="Kohler A."/>
            <person name="Costa M.D."/>
            <person name="Nagy L.G."/>
            <person name="Floudas D."/>
            <person name="Copeland A."/>
            <person name="Barry K.W."/>
            <person name="Cichocki N."/>
            <person name="Veneault-Fourrey C."/>
            <person name="LaButti K."/>
            <person name="Lindquist E.A."/>
            <person name="Lipzen A."/>
            <person name="Lundell T."/>
            <person name="Morin E."/>
            <person name="Murat C."/>
            <person name="Sun H."/>
            <person name="Tunlid A."/>
            <person name="Henrissat B."/>
            <person name="Grigoriev I.V."/>
            <person name="Hibbett D.S."/>
            <person name="Martin F."/>
            <person name="Nordberg H.P."/>
            <person name="Cantor M.N."/>
            <person name="Hua S.X."/>
        </authorList>
    </citation>
    <scope>NUCLEOTIDE SEQUENCE [LARGE SCALE GENOMIC DNA]</scope>
    <source>
        <strain evidence="2 3">Marx 270</strain>
    </source>
</reference>
<dbReference type="AlphaFoldDB" id="A0A0C3PTL3"/>
<evidence type="ECO:0000313" key="2">
    <source>
        <dbReference type="EMBL" id="KIO12064.1"/>
    </source>
</evidence>
<evidence type="ECO:0000313" key="3">
    <source>
        <dbReference type="Proteomes" id="UP000054217"/>
    </source>
</evidence>
<feature type="compositionally biased region" description="Basic and acidic residues" evidence="1">
    <location>
        <begin position="69"/>
        <end position="83"/>
    </location>
</feature>
<proteinExistence type="predicted"/>
<dbReference type="Proteomes" id="UP000054217">
    <property type="component" value="Unassembled WGS sequence"/>
</dbReference>
<accession>A0A0C3PTL3</accession>
<dbReference type="STRING" id="870435.A0A0C3PTL3"/>
<sequence length="279" mass="31704">MADPNLKQHPNFESAAFHEICEAIMVTLNIDLNQAVEWLITAWDNNHQCRIDEWNVQHQAEAEEMQCQENERREAENATRRQAAEGPRTITENILINRPSQYTTNKLMSCNYIKLWYFSPKGCSNAARNSQSNANDTFGLSSSNDILTLRLVASVKASQNACTDHNLTIGEFLQARATFLHHIKMVPWLEKHINALTMFFWNLESHPQQTTTNGDAIILTYTSCVHQQWHDELKANNGNIFDISIINNTLMNSITFGVNVAAQKKLACRSVRPPPPPLN</sequence>
<dbReference type="OrthoDB" id="2688210at2759"/>
<protein>
    <submittedName>
        <fullName evidence="2">Uncharacterized protein</fullName>
    </submittedName>
</protein>
<dbReference type="InParanoid" id="A0A0C3PTL3"/>
<feature type="region of interest" description="Disordered" evidence="1">
    <location>
        <begin position="66"/>
        <end position="86"/>
    </location>
</feature>
<keyword evidence="3" id="KW-1185">Reference proteome</keyword>
<name>A0A0C3PTL3_PISTI</name>
<gene>
    <name evidence="2" type="ORF">M404DRAFT_19886</name>
</gene>
<dbReference type="HOGENOM" id="CLU_052398_1_2_1"/>
<dbReference type="EMBL" id="KN831948">
    <property type="protein sequence ID" value="KIO12064.1"/>
    <property type="molecule type" value="Genomic_DNA"/>
</dbReference>
<reference evidence="3" key="2">
    <citation type="submission" date="2015-01" db="EMBL/GenBank/DDBJ databases">
        <title>Evolutionary Origins and Diversification of the Mycorrhizal Mutualists.</title>
        <authorList>
            <consortium name="DOE Joint Genome Institute"/>
            <consortium name="Mycorrhizal Genomics Consortium"/>
            <person name="Kohler A."/>
            <person name="Kuo A."/>
            <person name="Nagy L.G."/>
            <person name="Floudas D."/>
            <person name="Copeland A."/>
            <person name="Barry K.W."/>
            <person name="Cichocki N."/>
            <person name="Veneault-Fourrey C."/>
            <person name="LaButti K."/>
            <person name="Lindquist E.A."/>
            <person name="Lipzen A."/>
            <person name="Lundell T."/>
            <person name="Morin E."/>
            <person name="Murat C."/>
            <person name="Riley R."/>
            <person name="Ohm R."/>
            <person name="Sun H."/>
            <person name="Tunlid A."/>
            <person name="Henrissat B."/>
            <person name="Grigoriev I.V."/>
            <person name="Hibbett D.S."/>
            <person name="Martin F."/>
        </authorList>
    </citation>
    <scope>NUCLEOTIDE SEQUENCE [LARGE SCALE GENOMIC DNA]</scope>
    <source>
        <strain evidence="3">Marx 270</strain>
    </source>
</reference>